<evidence type="ECO:0000313" key="2">
    <source>
        <dbReference type="EMBL" id="GAA3227816.1"/>
    </source>
</evidence>
<dbReference type="PANTHER" id="PTHR12993">
    <property type="entry name" value="N-ACETYLGLUCOSAMINYL-PHOSPHATIDYLINOSITOL DE-N-ACETYLASE-RELATED"/>
    <property type="match status" value="1"/>
</dbReference>
<dbReference type="SUPFAM" id="SSF102588">
    <property type="entry name" value="LmbE-like"/>
    <property type="match status" value="1"/>
</dbReference>
<reference evidence="3" key="1">
    <citation type="journal article" date="2019" name="Int. J. Syst. Evol. Microbiol.">
        <title>The Global Catalogue of Microorganisms (GCM) 10K type strain sequencing project: providing services to taxonomists for standard genome sequencing and annotation.</title>
        <authorList>
            <consortium name="The Broad Institute Genomics Platform"/>
            <consortium name="The Broad Institute Genome Sequencing Center for Infectious Disease"/>
            <person name="Wu L."/>
            <person name="Ma J."/>
        </authorList>
    </citation>
    <scope>NUCLEOTIDE SEQUENCE [LARGE SCALE GENOMIC DNA]</scope>
    <source>
        <strain evidence="3">JCM 9377</strain>
    </source>
</reference>
<dbReference type="PANTHER" id="PTHR12993:SF26">
    <property type="entry name" value="1D-MYO-INOSITOL 2-ACETAMIDO-2-DEOXY-ALPHA-D-GLUCOPYRANOSIDE DEACETYLASE"/>
    <property type="match status" value="1"/>
</dbReference>
<name>A0ABP6QG03_9ACTN</name>
<dbReference type="RefSeq" id="WP_344834266.1">
    <property type="nucleotide sequence ID" value="NZ_BAAAUV010000017.1"/>
</dbReference>
<dbReference type="Pfam" id="PF02585">
    <property type="entry name" value="PIG-L"/>
    <property type="match status" value="1"/>
</dbReference>
<evidence type="ECO:0000256" key="1">
    <source>
        <dbReference type="ARBA" id="ARBA00022833"/>
    </source>
</evidence>
<organism evidence="2 3">
    <name type="scientific">Actinocorallia longicatena</name>
    <dbReference type="NCBI Taxonomy" id="111803"/>
    <lineage>
        <taxon>Bacteria</taxon>
        <taxon>Bacillati</taxon>
        <taxon>Actinomycetota</taxon>
        <taxon>Actinomycetes</taxon>
        <taxon>Streptosporangiales</taxon>
        <taxon>Thermomonosporaceae</taxon>
        <taxon>Actinocorallia</taxon>
    </lineage>
</organism>
<sequence>MHRLRRRTAFALSLTLSSVLSVTRLDAIHATARPRAERPRPAHAVRYMQVVAHPDDDLLFMNPDLSRVLASGDPAVTVFTTAGQKTGAGTTGAERARNRQRGILNAYAAMADAADGDRDSQREWAYELLTLGVHQVERYRLRARPEIQVVFAGLPDGGMHGLVQGADLLSVIPAGRPVTATRYLRADAVGLLRTLMLRYRPTVLRVQDVRPEGRDHADHVTTARLATEAAAGIVPVVLGYRAYNIRLAPPNLSEAEAARKLAVFDEYRHREPDGSFRYHAFSNQLEKYTRRMYPRSPLGTGWAARQDGMITLYRVVGGSVRVVRRIGEGWASLDLPPGGGALAPGVTADEQGVLGVRLDDHHVVRWDGASWHDLGCPGGRRPELTGTPLAAGPDVYVRDGDGGVSVLRGGETRWRRLGGRFVQDGLATDGSAVYASTRATRNGPPARLLRYAGGRVVALAASPSGPPTVASGGRVVFRGRGGLSSLTGDLGGGGSGQAAAAGALLFERDASGGVSVHGEEGWTSLGGTIVDSPSAVRDGSSFWVFGLGADGRIWARHGLSPWESPA</sequence>
<dbReference type="InterPro" id="IPR024078">
    <property type="entry name" value="LmbE-like_dom_sf"/>
</dbReference>
<dbReference type="Gene3D" id="3.40.50.10320">
    <property type="entry name" value="LmbE-like"/>
    <property type="match status" value="1"/>
</dbReference>
<evidence type="ECO:0000313" key="3">
    <source>
        <dbReference type="Proteomes" id="UP001501237"/>
    </source>
</evidence>
<dbReference type="Proteomes" id="UP001501237">
    <property type="component" value="Unassembled WGS sequence"/>
</dbReference>
<proteinExistence type="predicted"/>
<protein>
    <recommendedName>
        <fullName evidence="4">GlcNAc-PI de-N-acetylase</fullName>
    </recommendedName>
</protein>
<gene>
    <name evidence="2" type="ORF">GCM10010468_56860</name>
</gene>
<dbReference type="InterPro" id="IPR003737">
    <property type="entry name" value="GlcNAc_PI_deacetylase-related"/>
</dbReference>
<dbReference type="EMBL" id="BAAAUV010000017">
    <property type="protein sequence ID" value="GAA3227816.1"/>
    <property type="molecule type" value="Genomic_DNA"/>
</dbReference>
<evidence type="ECO:0008006" key="4">
    <source>
        <dbReference type="Google" id="ProtNLM"/>
    </source>
</evidence>
<keyword evidence="3" id="KW-1185">Reference proteome</keyword>
<accession>A0ABP6QG03</accession>
<keyword evidence="1" id="KW-0862">Zinc</keyword>
<comment type="caution">
    <text evidence="2">The sequence shown here is derived from an EMBL/GenBank/DDBJ whole genome shotgun (WGS) entry which is preliminary data.</text>
</comment>